<name>A0AAN9S6A0_PSOTE</name>
<dbReference type="PANTHER" id="PTHR48062:SF52">
    <property type="entry name" value="RECEPTOR-LIKE PROTEIN 8-RELATED"/>
    <property type="match status" value="1"/>
</dbReference>
<evidence type="ECO:0000256" key="7">
    <source>
        <dbReference type="ARBA" id="ARBA00022737"/>
    </source>
</evidence>
<keyword evidence="8 12" id="KW-1133">Transmembrane helix</keyword>
<dbReference type="Gene3D" id="3.80.10.10">
    <property type="entry name" value="Ribonuclease Inhibitor"/>
    <property type="match status" value="4"/>
</dbReference>
<gene>
    <name evidence="15" type="ORF">VNO78_25669</name>
</gene>
<protein>
    <recommendedName>
        <fullName evidence="14">Leucine-rich repeat-containing N-terminal plant-type domain-containing protein</fullName>
    </recommendedName>
</protein>
<dbReference type="Proteomes" id="UP001386955">
    <property type="component" value="Unassembled WGS sequence"/>
</dbReference>
<evidence type="ECO:0000256" key="13">
    <source>
        <dbReference type="SAM" id="SignalP"/>
    </source>
</evidence>
<feature type="signal peptide" evidence="13">
    <location>
        <begin position="1"/>
        <end position="17"/>
    </location>
</feature>
<keyword evidence="10" id="KW-0675">Receptor</keyword>
<evidence type="ECO:0000256" key="1">
    <source>
        <dbReference type="ARBA" id="ARBA00004251"/>
    </source>
</evidence>
<dbReference type="SUPFAM" id="SSF52058">
    <property type="entry name" value="L domain-like"/>
    <property type="match status" value="3"/>
</dbReference>
<dbReference type="Pfam" id="PF08263">
    <property type="entry name" value="LRRNT_2"/>
    <property type="match status" value="1"/>
</dbReference>
<comment type="similarity">
    <text evidence="2">Belongs to the RLP family.</text>
</comment>
<dbReference type="FunFam" id="3.80.10.10:FF:000095">
    <property type="entry name" value="LRR receptor-like serine/threonine-protein kinase GSO1"/>
    <property type="match status" value="1"/>
</dbReference>
<keyword evidence="6 13" id="KW-0732">Signal</keyword>
<dbReference type="SMART" id="SM00369">
    <property type="entry name" value="LRR_TYP"/>
    <property type="match status" value="9"/>
</dbReference>
<feature type="transmembrane region" description="Helical" evidence="12">
    <location>
        <begin position="865"/>
        <end position="891"/>
    </location>
</feature>
<reference evidence="15 16" key="1">
    <citation type="submission" date="2024-01" db="EMBL/GenBank/DDBJ databases">
        <title>The genomes of 5 underutilized Papilionoideae crops provide insights into root nodulation and disease resistanc.</title>
        <authorList>
            <person name="Jiang F."/>
        </authorList>
    </citation>
    <scope>NUCLEOTIDE SEQUENCE [LARGE SCALE GENOMIC DNA]</scope>
    <source>
        <strain evidence="15">DUOXIRENSHENG_FW03</strain>
        <tissue evidence="15">Leaves</tissue>
    </source>
</reference>
<keyword evidence="9 12" id="KW-0472">Membrane</keyword>
<comment type="caution">
    <text evidence="15">The sequence shown here is derived from an EMBL/GenBank/DDBJ whole genome shotgun (WGS) entry which is preliminary data.</text>
</comment>
<evidence type="ECO:0000256" key="11">
    <source>
        <dbReference type="ARBA" id="ARBA00023180"/>
    </source>
</evidence>
<sequence length="913" mass="102735">MKLGSVIVSLLFYFVAIQNEGCNGCLEKERIALLKIRDYILSIGQEENNEYSELESWVDDRSSNCCTWNRVKCSNNNNNISNGHITHLSLGNLLFTGEFGCDLYTLELVETHSMINGSLFHPFEELINLNLSCNGFQITKGLPRMMKLETLDLSYNGMNGLFSTLGIQQLLMLKVLDLTNNKFSGSIEGLCKTKNLIELSLSSNKFSGIIPKCLSNLRNLKVLDLSWNMFSGNFPSFISNITSLIYLSLVDNYLQGSFSLNTLANHSKLEILYISSQSHKAHVETEESLWFPTFQLRSLVLGSCNLNMFKGRTTPSFLQYQKELRFLDLSHNDLVGEFPSWLIQNNSEFKYFYARGNSFVGRLQVPSIKQNLLHLDISNNKVSGLLPKDIGTILPDIKYLNLSMNNFEGNLPTSIGKMQELEWLDLSNNHFSGELPKQLGTTCIDLQHLILSNNLFHGNIPKFFHMAFLQSLFVNNNKLNCTLKELLDNLNEGLRILDISNNSISGEISGCSIVKFSSMAALLMAKNQLKGEIPSEFLNLISLFMLNLSQNKLSGSITNINLSTLVYLYLQNNSFSGPIPLTIFEGSRLVTLDLRDNNFSGNIPQWMDKMSNLQVLALGGNKFSGHIPSQLCHLQKISIMDLSHNNINGSIPFCLSNLSFGREENDPLLSKLLFGGTVALDYTTHSLINTSVSLFVPSYDFQDIVKATVDFRTKNNLYSYSGFILEKMNGIDLSCNMLTGNIPFQIGNIPKIQALNLSHNYLSGSIPDAFSNLTHIESLDLSYNHLSGEIPSQLTKLYFLEIFNVSYNNLSGMPPSTGQFANFDEDNYKGNFYLCGPRLKNKCEGPSPSQFNDTKGVDLILDMVAFYWSFAASYITILLGLITMLCINAYWRMTWFYFIAKIISKCFPNLPLY</sequence>
<dbReference type="EMBL" id="JAYMYS010000006">
    <property type="protein sequence ID" value="KAK7390364.1"/>
    <property type="molecule type" value="Genomic_DNA"/>
</dbReference>
<evidence type="ECO:0000313" key="15">
    <source>
        <dbReference type="EMBL" id="KAK7390364.1"/>
    </source>
</evidence>
<accession>A0AAN9S6A0</accession>
<evidence type="ECO:0000256" key="12">
    <source>
        <dbReference type="SAM" id="Phobius"/>
    </source>
</evidence>
<keyword evidence="7" id="KW-0677">Repeat</keyword>
<keyword evidence="4" id="KW-0433">Leucine-rich repeat</keyword>
<keyword evidence="11" id="KW-0325">Glycoprotein</keyword>
<dbReference type="InterPro" id="IPR013210">
    <property type="entry name" value="LRR_N_plant-typ"/>
</dbReference>
<dbReference type="Pfam" id="PF00560">
    <property type="entry name" value="LRR_1"/>
    <property type="match status" value="6"/>
</dbReference>
<evidence type="ECO:0000256" key="8">
    <source>
        <dbReference type="ARBA" id="ARBA00022989"/>
    </source>
</evidence>
<dbReference type="GO" id="GO:0005886">
    <property type="term" value="C:plasma membrane"/>
    <property type="evidence" value="ECO:0007669"/>
    <property type="project" value="UniProtKB-SubCell"/>
</dbReference>
<evidence type="ECO:0000256" key="6">
    <source>
        <dbReference type="ARBA" id="ARBA00022729"/>
    </source>
</evidence>
<organism evidence="15 16">
    <name type="scientific">Psophocarpus tetragonolobus</name>
    <name type="common">Winged bean</name>
    <name type="synonym">Dolichos tetragonolobus</name>
    <dbReference type="NCBI Taxonomy" id="3891"/>
    <lineage>
        <taxon>Eukaryota</taxon>
        <taxon>Viridiplantae</taxon>
        <taxon>Streptophyta</taxon>
        <taxon>Embryophyta</taxon>
        <taxon>Tracheophyta</taxon>
        <taxon>Spermatophyta</taxon>
        <taxon>Magnoliopsida</taxon>
        <taxon>eudicotyledons</taxon>
        <taxon>Gunneridae</taxon>
        <taxon>Pentapetalae</taxon>
        <taxon>rosids</taxon>
        <taxon>fabids</taxon>
        <taxon>Fabales</taxon>
        <taxon>Fabaceae</taxon>
        <taxon>Papilionoideae</taxon>
        <taxon>50 kb inversion clade</taxon>
        <taxon>NPAAA clade</taxon>
        <taxon>indigoferoid/millettioid clade</taxon>
        <taxon>Phaseoleae</taxon>
        <taxon>Psophocarpus</taxon>
    </lineage>
</organism>
<dbReference type="InterPro" id="IPR051502">
    <property type="entry name" value="RLP_Defense_Trigger"/>
</dbReference>
<feature type="chain" id="PRO_5042916915" description="Leucine-rich repeat-containing N-terminal plant-type domain-containing protein" evidence="13">
    <location>
        <begin position="18"/>
        <end position="913"/>
    </location>
</feature>
<feature type="domain" description="Leucine-rich repeat-containing N-terminal plant-type" evidence="14">
    <location>
        <begin position="28"/>
        <end position="74"/>
    </location>
</feature>
<dbReference type="PRINTS" id="PR00019">
    <property type="entry name" value="LEURICHRPT"/>
</dbReference>
<keyword evidence="3" id="KW-1003">Cell membrane</keyword>
<evidence type="ECO:0000256" key="5">
    <source>
        <dbReference type="ARBA" id="ARBA00022692"/>
    </source>
</evidence>
<evidence type="ECO:0000256" key="2">
    <source>
        <dbReference type="ARBA" id="ARBA00009592"/>
    </source>
</evidence>
<dbReference type="Pfam" id="PF13855">
    <property type="entry name" value="LRR_8"/>
    <property type="match status" value="3"/>
</dbReference>
<dbReference type="AlphaFoldDB" id="A0AAN9S6A0"/>
<evidence type="ECO:0000256" key="4">
    <source>
        <dbReference type="ARBA" id="ARBA00022614"/>
    </source>
</evidence>
<dbReference type="InterPro" id="IPR001611">
    <property type="entry name" value="Leu-rich_rpt"/>
</dbReference>
<dbReference type="FunFam" id="3.80.10.10:FF:000041">
    <property type="entry name" value="LRR receptor-like serine/threonine-protein kinase ERECTA"/>
    <property type="match status" value="1"/>
</dbReference>
<keyword evidence="16" id="KW-1185">Reference proteome</keyword>
<evidence type="ECO:0000256" key="10">
    <source>
        <dbReference type="ARBA" id="ARBA00023170"/>
    </source>
</evidence>
<dbReference type="InterPro" id="IPR003591">
    <property type="entry name" value="Leu-rich_rpt_typical-subtyp"/>
</dbReference>
<keyword evidence="5 12" id="KW-0812">Transmembrane</keyword>
<proteinExistence type="inferred from homology"/>
<evidence type="ECO:0000256" key="3">
    <source>
        <dbReference type="ARBA" id="ARBA00022475"/>
    </source>
</evidence>
<comment type="subcellular location">
    <subcellularLocation>
        <location evidence="1">Cell membrane</location>
        <topology evidence="1">Single-pass type I membrane protein</topology>
    </subcellularLocation>
</comment>
<evidence type="ECO:0000259" key="14">
    <source>
        <dbReference type="Pfam" id="PF08263"/>
    </source>
</evidence>
<evidence type="ECO:0000313" key="16">
    <source>
        <dbReference type="Proteomes" id="UP001386955"/>
    </source>
</evidence>
<dbReference type="InterPro" id="IPR032675">
    <property type="entry name" value="LRR_dom_sf"/>
</dbReference>
<dbReference type="FunFam" id="3.80.10.10:FF:000213">
    <property type="entry name" value="Tyrosine-sulfated glycopeptide receptor 1"/>
    <property type="match status" value="1"/>
</dbReference>
<dbReference type="PANTHER" id="PTHR48062">
    <property type="entry name" value="RECEPTOR-LIKE PROTEIN 14"/>
    <property type="match status" value="1"/>
</dbReference>
<evidence type="ECO:0000256" key="9">
    <source>
        <dbReference type="ARBA" id="ARBA00023136"/>
    </source>
</evidence>